<name>A0A542YNI9_9MICO</name>
<dbReference type="AlphaFoldDB" id="A0A542YNI9"/>
<reference evidence="2 3" key="1">
    <citation type="submission" date="2019-06" db="EMBL/GenBank/DDBJ databases">
        <title>Sequencing the genomes of 1000 actinobacteria strains.</title>
        <authorList>
            <person name="Klenk H.-P."/>
        </authorList>
    </citation>
    <scope>NUCLEOTIDE SEQUENCE [LARGE SCALE GENOMIC DNA]</scope>
    <source>
        <strain evidence="2 3">DSM 12335</strain>
    </source>
</reference>
<accession>A0A542YNI9</accession>
<evidence type="ECO:0000313" key="3">
    <source>
        <dbReference type="Proteomes" id="UP000319516"/>
    </source>
</evidence>
<gene>
    <name evidence="2" type="ORF">FB467_0751</name>
</gene>
<dbReference type="RefSeq" id="WP_153390394.1">
    <property type="nucleotide sequence ID" value="NZ_BAAAIK010000003.1"/>
</dbReference>
<comment type="caution">
    <text evidence="2">The sequence shown here is derived from an EMBL/GenBank/DDBJ whole genome shotgun (WGS) entry which is preliminary data.</text>
</comment>
<proteinExistence type="predicted"/>
<organism evidence="2 3">
    <name type="scientific">Ornithinicoccus hortensis</name>
    <dbReference type="NCBI Taxonomy" id="82346"/>
    <lineage>
        <taxon>Bacteria</taxon>
        <taxon>Bacillati</taxon>
        <taxon>Actinomycetota</taxon>
        <taxon>Actinomycetes</taxon>
        <taxon>Micrococcales</taxon>
        <taxon>Intrasporangiaceae</taxon>
        <taxon>Ornithinicoccus</taxon>
    </lineage>
</organism>
<feature type="region of interest" description="Disordered" evidence="1">
    <location>
        <begin position="1"/>
        <end position="22"/>
    </location>
</feature>
<evidence type="ECO:0000256" key="1">
    <source>
        <dbReference type="SAM" id="MobiDB-lite"/>
    </source>
</evidence>
<evidence type="ECO:0000313" key="2">
    <source>
        <dbReference type="EMBL" id="TQL49666.1"/>
    </source>
</evidence>
<sequence>MGPRLTQPRPRTDAPASARLTWRERRQDAQLRKELAARPQHVRNELLEMLSRQR</sequence>
<keyword evidence="3" id="KW-1185">Reference proteome</keyword>
<protein>
    <submittedName>
        <fullName evidence="2">Uncharacterized protein</fullName>
    </submittedName>
</protein>
<dbReference type="EMBL" id="VFOP01000001">
    <property type="protein sequence ID" value="TQL49666.1"/>
    <property type="molecule type" value="Genomic_DNA"/>
</dbReference>
<dbReference type="Proteomes" id="UP000319516">
    <property type="component" value="Unassembled WGS sequence"/>
</dbReference>